<sequence>MATKHEEGPPPFKRNRGDEHNKSNLSREIDERIFTYLSDLVPFSTARFGILQLGPLCNASMSCAFSEANCHVKTVLNENNLALILEFNQLFSKGIQLLRDVKENKRDLEEHELAALKILDDFFKEKGQHEESLIKILQGHLGDGDVTETEKLIALAEHLLGKLSPGKSYIIDSGVERKGKCGCGFDHCNSDPVFGSTGLGHEEVWHGSIDIILLSNGGIPETAASYFDDSQGLVAVASHINDCEYKTDEEYSERRTSERKPSLSCAESRAIAQTIVFSFCQRKKHPHFSNFLIPNIFISPKDFRIIMYDSVNDILICSAPLPIFQPYPSKSLQIASIIILWMVLHHRMFCGGIDPSSIMGTVNEMKEIQSNFKDRAKEKLNIYINALKFGVHEFPLVPRESFPSYELLGFGVHLIPQTKS</sequence>
<name>A0A8W8KXK2_MAGGI</name>
<dbReference type="Proteomes" id="UP000005408">
    <property type="component" value="Unassembled WGS sequence"/>
</dbReference>
<dbReference type="KEGG" id="crg:105343305"/>
<protein>
    <submittedName>
        <fullName evidence="2">Uncharacterized protein</fullName>
    </submittedName>
</protein>
<dbReference type="AlphaFoldDB" id="A0A8W8KXK2"/>
<organism evidence="2 3">
    <name type="scientific">Magallana gigas</name>
    <name type="common">Pacific oyster</name>
    <name type="synonym">Crassostrea gigas</name>
    <dbReference type="NCBI Taxonomy" id="29159"/>
    <lineage>
        <taxon>Eukaryota</taxon>
        <taxon>Metazoa</taxon>
        <taxon>Spiralia</taxon>
        <taxon>Lophotrochozoa</taxon>
        <taxon>Mollusca</taxon>
        <taxon>Bivalvia</taxon>
        <taxon>Autobranchia</taxon>
        <taxon>Pteriomorphia</taxon>
        <taxon>Ostreida</taxon>
        <taxon>Ostreoidea</taxon>
        <taxon>Ostreidae</taxon>
        <taxon>Magallana</taxon>
    </lineage>
</organism>
<dbReference type="EnsemblMetazoa" id="G25472.2">
    <property type="protein sequence ID" value="G25472.2:cds"/>
    <property type="gene ID" value="G25472"/>
</dbReference>
<evidence type="ECO:0000313" key="2">
    <source>
        <dbReference type="EnsemblMetazoa" id="G25472.2:cds"/>
    </source>
</evidence>
<accession>A0A8W8KXK2</accession>
<reference evidence="2" key="1">
    <citation type="submission" date="2022-08" db="UniProtKB">
        <authorList>
            <consortium name="EnsemblMetazoa"/>
        </authorList>
    </citation>
    <scope>IDENTIFICATION</scope>
    <source>
        <strain evidence="2">05x7-T-G4-1.051#20</strain>
    </source>
</reference>
<dbReference type="GeneID" id="105343305"/>
<evidence type="ECO:0000256" key="1">
    <source>
        <dbReference type="SAM" id="MobiDB-lite"/>
    </source>
</evidence>
<dbReference type="OrthoDB" id="6152990at2759"/>
<proteinExistence type="predicted"/>
<keyword evidence="3" id="KW-1185">Reference proteome</keyword>
<dbReference type="EnsemblMetazoa" id="G25472.1">
    <property type="protein sequence ID" value="G25472.1:cds"/>
    <property type="gene ID" value="G25472"/>
</dbReference>
<feature type="region of interest" description="Disordered" evidence="1">
    <location>
        <begin position="1"/>
        <end position="21"/>
    </location>
</feature>
<evidence type="ECO:0000313" key="3">
    <source>
        <dbReference type="Proteomes" id="UP000005408"/>
    </source>
</evidence>